<dbReference type="EMBL" id="KV454477">
    <property type="protein sequence ID" value="ODV62586.1"/>
    <property type="molecule type" value="Genomic_DNA"/>
</dbReference>
<sequence>MKQLNENLGEIVWQFLDVVKTCDNIVFEVVSQHVFDSIGDAGEGTRSHSIFGIIAENDTAIGIYLSKPVYLLIFKQSHDRFNQYLAEKRLQRENSAAAGSVLSAGPLGESVQDELLLTDDVFYATIGLMLTTYEYHTCLNVHELMLKKYIKKHLNDKNYLSIITLLVKELNLLRLLLNSKLSNINKSSSLWLFLKKLYILLYNFDSNYLNYPFIIELILQSCRVHPYNYYAWSFTKWLINFLYYNNDQKLLSLFYTKFNKFSHSHINDNSSWSVLYDLIIPPKSSVVLFTITEYNSILASYNLNSDVFSFPLLPQNYNYRNSLNFQLSYQRIFHEQITWLETFNFNTFIVWNFIKNVLINFEKIYLNPQQLIKDKDKIVHLLQIQPQYQVKFPNNKEIIQATKDLSDFWSKIKDSLKTFESKNQIEIIIKNGYSTNSIDPNTLNNPKKYQNYIYQEDLKKFSNIKKILIWKEKFLE</sequence>
<dbReference type="InParanoid" id="A0A1D2VLU9"/>
<reference evidence="2" key="1">
    <citation type="submission" date="2016-05" db="EMBL/GenBank/DDBJ databases">
        <title>Comparative genomics of biotechnologically important yeasts.</title>
        <authorList>
            <consortium name="DOE Joint Genome Institute"/>
            <person name="Riley R."/>
            <person name="Haridas S."/>
            <person name="Wolfe K.H."/>
            <person name="Lopes M.R."/>
            <person name="Hittinger C.T."/>
            <person name="Goker M."/>
            <person name="Salamov A."/>
            <person name="Wisecaver J."/>
            <person name="Long T.M."/>
            <person name="Aerts A.L."/>
            <person name="Barry K."/>
            <person name="Choi C."/>
            <person name="Clum A."/>
            <person name="Coughlan A.Y."/>
            <person name="Deshpande S."/>
            <person name="Douglass A.P."/>
            <person name="Hanson S.J."/>
            <person name="Klenk H.-P."/>
            <person name="Labutti K."/>
            <person name="Lapidus A."/>
            <person name="Lindquist E."/>
            <person name="Lipzen A."/>
            <person name="Meier-Kolthoff J.P."/>
            <person name="Ohm R.A."/>
            <person name="Otillar R.P."/>
            <person name="Pangilinan J."/>
            <person name="Peng Y."/>
            <person name="Rokas A."/>
            <person name="Rosa C.A."/>
            <person name="Scheuner C."/>
            <person name="Sibirny A.A."/>
            <person name="Slot J.C."/>
            <person name="Stielow J.B."/>
            <person name="Sun H."/>
            <person name="Kurtzman C.P."/>
            <person name="Blackwell M."/>
            <person name="Grigoriev I.V."/>
            <person name="Jeffries T.W."/>
        </authorList>
    </citation>
    <scope>NUCLEOTIDE SEQUENCE [LARGE SCALE GENOMIC DNA]</scope>
    <source>
        <strain evidence="2">DSM 1968</strain>
    </source>
</reference>
<dbReference type="AlphaFoldDB" id="A0A1D2VLU9"/>
<protein>
    <recommendedName>
        <fullName evidence="3">Protein prenylyltransferase</fullName>
    </recommendedName>
</protein>
<dbReference type="GeneID" id="30965557"/>
<dbReference type="Proteomes" id="UP000095038">
    <property type="component" value="Unassembled WGS sequence"/>
</dbReference>
<evidence type="ECO:0000313" key="1">
    <source>
        <dbReference type="EMBL" id="ODV62586.1"/>
    </source>
</evidence>
<evidence type="ECO:0008006" key="3">
    <source>
        <dbReference type="Google" id="ProtNLM"/>
    </source>
</evidence>
<dbReference type="OrthoDB" id="5358702at2759"/>
<accession>A0A1D2VLU9</accession>
<proteinExistence type="predicted"/>
<keyword evidence="2" id="KW-1185">Reference proteome</keyword>
<dbReference type="FunCoup" id="A0A1D2VLU9">
    <property type="interactions" value="8"/>
</dbReference>
<dbReference type="RefSeq" id="XP_020048893.1">
    <property type="nucleotide sequence ID" value="XM_020191921.1"/>
</dbReference>
<gene>
    <name evidence="1" type="ORF">ASCRUDRAFT_7135</name>
</gene>
<name>A0A1D2VLU9_9ASCO</name>
<evidence type="ECO:0000313" key="2">
    <source>
        <dbReference type="Proteomes" id="UP000095038"/>
    </source>
</evidence>
<organism evidence="1 2">
    <name type="scientific">Ascoidea rubescens DSM 1968</name>
    <dbReference type="NCBI Taxonomy" id="1344418"/>
    <lineage>
        <taxon>Eukaryota</taxon>
        <taxon>Fungi</taxon>
        <taxon>Dikarya</taxon>
        <taxon>Ascomycota</taxon>
        <taxon>Saccharomycotina</taxon>
        <taxon>Saccharomycetes</taxon>
        <taxon>Ascoideaceae</taxon>
        <taxon>Ascoidea</taxon>
    </lineage>
</organism>